<dbReference type="AlphaFoldDB" id="A0A392UYZ1"/>
<feature type="non-terminal residue" evidence="2">
    <location>
        <position position="1"/>
    </location>
</feature>
<comment type="caution">
    <text evidence="2">The sequence shown here is derived from an EMBL/GenBank/DDBJ whole genome shotgun (WGS) entry which is preliminary data.</text>
</comment>
<feature type="region of interest" description="Disordered" evidence="1">
    <location>
        <begin position="1"/>
        <end position="38"/>
    </location>
</feature>
<dbReference type="Proteomes" id="UP000265520">
    <property type="component" value="Unassembled WGS sequence"/>
</dbReference>
<protein>
    <submittedName>
        <fullName evidence="2">Uncharacterized protein</fullName>
    </submittedName>
</protein>
<evidence type="ECO:0000313" key="3">
    <source>
        <dbReference type="Proteomes" id="UP000265520"/>
    </source>
</evidence>
<evidence type="ECO:0000256" key="1">
    <source>
        <dbReference type="SAM" id="MobiDB-lite"/>
    </source>
</evidence>
<sequence length="55" mass="5979">VPCARRSLAGAARRYQRPKRGHQVLSGREAACQGQQGAPEQISSKIKSKCFLSLP</sequence>
<proteinExistence type="predicted"/>
<organism evidence="2 3">
    <name type="scientific">Trifolium medium</name>
    <dbReference type="NCBI Taxonomy" id="97028"/>
    <lineage>
        <taxon>Eukaryota</taxon>
        <taxon>Viridiplantae</taxon>
        <taxon>Streptophyta</taxon>
        <taxon>Embryophyta</taxon>
        <taxon>Tracheophyta</taxon>
        <taxon>Spermatophyta</taxon>
        <taxon>Magnoliopsida</taxon>
        <taxon>eudicotyledons</taxon>
        <taxon>Gunneridae</taxon>
        <taxon>Pentapetalae</taxon>
        <taxon>rosids</taxon>
        <taxon>fabids</taxon>
        <taxon>Fabales</taxon>
        <taxon>Fabaceae</taxon>
        <taxon>Papilionoideae</taxon>
        <taxon>50 kb inversion clade</taxon>
        <taxon>NPAAA clade</taxon>
        <taxon>Hologalegina</taxon>
        <taxon>IRL clade</taxon>
        <taxon>Trifolieae</taxon>
        <taxon>Trifolium</taxon>
    </lineage>
</organism>
<accession>A0A392UYZ1</accession>
<dbReference type="EMBL" id="LXQA011014079">
    <property type="protein sequence ID" value="MCI81236.1"/>
    <property type="molecule type" value="Genomic_DNA"/>
</dbReference>
<name>A0A392UYZ1_9FABA</name>
<reference evidence="2 3" key="1">
    <citation type="journal article" date="2018" name="Front. Plant Sci.">
        <title>Red Clover (Trifolium pratense) and Zigzag Clover (T. medium) - A Picture of Genomic Similarities and Differences.</title>
        <authorList>
            <person name="Dluhosova J."/>
            <person name="Istvanek J."/>
            <person name="Nedelnik J."/>
            <person name="Repkova J."/>
        </authorList>
    </citation>
    <scope>NUCLEOTIDE SEQUENCE [LARGE SCALE GENOMIC DNA]</scope>
    <source>
        <strain evidence="3">cv. 10/8</strain>
        <tissue evidence="2">Leaf</tissue>
    </source>
</reference>
<evidence type="ECO:0000313" key="2">
    <source>
        <dbReference type="EMBL" id="MCI81236.1"/>
    </source>
</evidence>
<keyword evidence="3" id="KW-1185">Reference proteome</keyword>